<dbReference type="Proteomes" id="UP001162992">
    <property type="component" value="Chromosome 14"/>
</dbReference>
<dbReference type="EMBL" id="CM055105">
    <property type="protein sequence ID" value="KAJ7531110.1"/>
    <property type="molecule type" value="Genomic_DNA"/>
</dbReference>
<protein>
    <submittedName>
        <fullName evidence="1">Uncharacterized protein</fullName>
    </submittedName>
</protein>
<evidence type="ECO:0000313" key="2">
    <source>
        <dbReference type="Proteomes" id="UP001162992"/>
    </source>
</evidence>
<proteinExistence type="predicted"/>
<accession>A0ACC2BN27</accession>
<sequence>MENCSSWTLQFDLKDVLQPKRLRVLLEEFNSSIAEEKSYRTLMPVARKLVALYKEQRQLEEQKKPRIPCVLCKGDVFFRGWPAFMIHQEKYWKTYPHHHRGYFRALKEVRIAEGLEPDPAKQQIWPPVLIVDNSGPTFDGSLRRWRGLQGEDIPANLKDLKLEEVLAVYSQGNNPDEKSVIVFPPSEVGMIDARQLDLQLKRCEQVKVDWIRLPEKRSPEPASDTSNPVDNQCILEDPNRFECKEDDAYDDDYPASCSSECLAEYLDAKRAKKLMDRWSQSFQESNKLVGFTLPRPFRKSTELREMDSKFLRELKDLESRSPKNKQYIRIQLEEIEKRLKKERLAWLKEIDDVEEQLSITSLDLHKQRASEEFENDIIAMQKEKIAQRRHNAVKKNMDDLSCIYCNKTLRQLVQAEQRRLALIAAYQLEENCYRRQAELARDEKRHVQHICETRKFALSRYEMAELEKESLGISTGPNCQTLQLVLRKRIYIKSRICNCASL</sequence>
<organism evidence="1 2">
    <name type="scientific">Diphasiastrum complanatum</name>
    <name type="common">Issler's clubmoss</name>
    <name type="synonym">Lycopodium complanatum</name>
    <dbReference type="NCBI Taxonomy" id="34168"/>
    <lineage>
        <taxon>Eukaryota</taxon>
        <taxon>Viridiplantae</taxon>
        <taxon>Streptophyta</taxon>
        <taxon>Embryophyta</taxon>
        <taxon>Tracheophyta</taxon>
        <taxon>Lycopodiopsida</taxon>
        <taxon>Lycopodiales</taxon>
        <taxon>Lycopodiaceae</taxon>
        <taxon>Lycopodioideae</taxon>
        <taxon>Diphasiastrum</taxon>
    </lineage>
</organism>
<gene>
    <name evidence="1" type="ORF">O6H91_14G032600</name>
</gene>
<reference evidence="2" key="1">
    <citation type="journal article" date="2024" name="Proc. Natl. Acad. Sci. U.S.A.">
        <title>Extraordinary preservation of gene collinearity over three hundred million years revealed in homosporous lycophytes.</title>
        <authorList>
            <person name="Li C."/>
            <person name="Wickell D."/>
            <person name="Kuo L.Y."/>
            <person name="Chen X."/>
            <person name="Nie B."/>
            <person name="Liao X."/>
            <person name="Peng D."/>
            <person name="Ji J."/>
            <person name="Jenkins J."/>
            <person name="Williams M."/>
            <person name="Shu S."/>
            <person name="Plott C."/>
            <person name="Barry K."/>
            <person name="Rajasekar S."/>
            <person name="Grimwood J."/>
            <person name="Han X."/>
            <person name="Sun S."/>
            <person name="Hou Z."/>
            <person name="He W."/>
            <person name="Dai G."/>
            <person name="Sun C."/>
            <person name="Schmutz J."/>
            <person name="Leebens-Mack J.H."/>
            <person name="Li F.W."/>
            <person name="Wang L."/>
        </authorList>
    </citation>
    <scope>NUCLEOTIDE SEQUENCE [LARGE SCALE GENOMIC DNA]</scope>
    <source>
        <strain evidence="2">cv. PW_Plant_1</strain>
    </source>
</reference>
<name>A0ACC2BN27_DIPCM</name>
<keyword evidence="2" id="KW-1185">Reference proteome</keyword>
<comment type="caution">
    <text evidence="1">The sequence shown here is derived from an EMBL/GenBank/DDBJ whole genome shotgun (WGS) entry which is preliminary data.</text>
</comment>
<evidence type="ECO:0000313" key="1">
    <source>
        <dbReference type="EMBL" id="KAJ7531110.1"/>
    </source>
</evidence>